<reference evidence="2 3" key="1">
    <citation type="submission" date="2016-04" db="EMBL/GenBank/DDBJ databases">
        <title>Complete genome sequence of Thermococcus siculi type strain RG-20.</title>
        <authorList>
            <person name="Oger P.M."/>
        </authorList>
    </citation>
    <scope>NUCLEOTIDE SEQUENCE [LARGE SCALE GENOMIC DNA]</scope>
    <source>
        <strain evidence="2 3">RG-20</strain>
    </source>
</reference>
<organism evidence="2 3">
    <name type="scientific">Thermococcus siculi</name>
    <dbReference type="NCBI Taxonomy" id="72803"/>
    <lineage>
        <taxon>Archaea</taxon>
        <taxon>Methanobacteriati</taxon>
        <taxon>Methanobacteriota</taxon>
        <taxon>Thermococci</taxon>
        <taxon>Thermococcales</taxon>
        <taxon>Thermococcaceae</taxon>
        <taxon>Thermococcus</taxon>
    </lineage>
</organism>
<name>A0A2Z2MN06_9EURY</name>
<dbReference type="KEGG" id="tsl:A3L11_01855"/>
<dbReference type="InterPro" id="IPR043519">
    <property type="entry name" value="NT_sf"/>
</dbReference>
<feature type="domain" description="Polymerase nucleotidyl transferase" evidence="1">
    <location>
        <begin position="7"/>
        <end position="71"/>
    </location>
</feature>
<dbReference type="InterPro" id="IPR052548">
    <property type="entry name" value="Type_VII_TA_antitoxin"/>
</dbReference>
<dbReference type="InterPro" id="IPR002934">
    <property type="entry name" value="Polymerase_NTP_transf_dom"/>
</dbReference>
<dbReference type="Proteomes" id="UP000250125">
    <property type="component" value="Chromosome"/>
</dbReference>
<keyword evidence="3" id="KW-1185">Reference proteome</keyword>
<dbReference type="GeneID" id="33316943"/>
<dbReference type="Pfam" id="PF01909">
    <property type="entry name" value="NTP_transf_2"/>
    <property type="match status" value="1"/>
</dbReference>
<evidence type="ECO:0000313" key="3">
    <source>
        <dbReference type="Proteomes" id="UP000250125"/>
    </source>
</evidence>
<dbReference type="RefSeq" id="WP_088855277.1">
    <property type="nucleotide sequence ID" value="NZ_CP015103.1"/>
</dbReference>
<dbReference type="PANTHER" id="PTHR33933:SF3">
    <property type="entry name" value="PROTEIN ADENYLYLTRANSFERASE MJ0604-RELATED"/>
    <property type="match status" value="1"/>
</dbReference>
<dbReference type="CDD" id="cd05403">
    <property type="entry name" value="NT_KNTase_like"/>
    <property type="match status" value="1"/>
</dbReference>
<dbReference type="Gene3D" id="3.30.460.10">
    <property type="entry name" value="Beta Polymerase, domain 2"/>
    <property type="match status" value="1"/>
</dbReference>
<gene>
    <name evidence="2" type="ORF">A3L11_01855</name>
</gene>
<dbReference type="EMBL" id="CP015103">
    <property type="protein sequence ID" value="ASJ08034.1"/>
    <property type="molecule type" value="Genomic_DNA"/>
</dbReference>
<accession>A0A2Z2MN06</accession>
<dbReference type="SUPFAM" id="SSF81301">
    <property type="entry name" value="Nucleotidyltransferase"/>
    <property type="match status" value="1"/>
</dbReference>
<evidence type="ECO:0000259" key="1">
    <source>
        <dbReference type="Pfam" id="PF01909"/>
    </source>
</evidence>
<proteinExistence type="predicted"/>
<evidence type="ECO:0000313" key="2">
    <source>
        <dbReference type="EMBL" id="ASJ08034.1"/>
    </source>
</evidence>
<dbReference type="OrthoDB" id="9287at2157"/>
<dbReference type="PANTHER" id="PTHR33933">
    <property type="entry name" value="NUCLEOTIDYLTRANSFERASE"/>
    <property type="match status" value="1"/>
</dbReference>
<dbReference type="GO" id="GO:0016779">
    <property type="term" value="F:nucleotidyltransferase activity"/>
    <property type="evidence" value="ECO:0007669"/>
    <property type="project" value="InterPro"/>
</dbReference>
<protein>
    <recommendedName>
        <fullName evidence="1">Polymerase nucleotidyl transferase domain-containing protein</fullName>
    </recommendedName>
</protein>
<dbReference type="AlphaFoldDB" id="A0A2Z2MN06"/>
<sequence>MEEKRAIEEFLGYLKEHFGERLYGVYLFGSYVRGDYTEESDVDILVVGDLTLDDILDEVFRILMDYGVLLNVIVEKPEEFERWKGTSFHRTVLSEGIKIY</sequence>